<organism evidence="2 3">
    <name type="scientific">Vavraia culicis (isolate floridensis)</name>
    <name type="common">Microsporidian parasite</name>
    <dbReference type="NCBI Taxonomy" id="948595"/>
    <lineage>
        <taxon>Eukaryota</taxon>
        <taxon>Fungi</taxon>
        <taxon>Fungi incertae sedis</taxon>
        <taxon>Microsporidia</taxon>
        <taxon>Pleistophoridae</taxon>
        <taxon>Vavraia</taxon>
    </lineage>
</organism>
<dbReference type="HOGENOM" id="CLU_1195649_0_0_1"/>
<evidence type="ECO:0000256" key="1">
    <source>
        <dbReference type="SAM" id="Phobius"/>
    </source>
</evidence>
<reference evidence="3" key="1">
    <citation type="submission" date="2011-03" db="EMBL/GenBank/DDBJ databases">
        <title>The genome sequence of Vavraia culicis strain floridensis.</title>
        <authorList>
            <consortium name="The Broad Institute Genome Sequencing Platform"/>
            <person name="Cuomo C."/>
            <person name="Becnel J."/>
            <person name="Sanscrainte N."/>
            <person name="Young S.K."/>
            <person name="Zeng Q."/>
            <person name="Gargeya S."/>
            <person name="Fitzgerald M."/>
            <person name="Haas B."/>
            <person name="Abouelleil A."/>
            <person name="Alvarado L."/>
            <person name="Arachchi H.M."/>
            <person name="Berlin A."/>
            <person name="Chapman S.B."/>
            <person name="Gearin G."/>
            <person name="Goldberg J."/>
            <person name="Griggs A."/>
            <person name="Gujja S."/>
            <person name="Hansen M."/>
            <person name="Heiman D."/>
            <person name="Howarth C."/>
            <person name="Larimer J."/>
            <person name="Lui A."/>
            <person name="MacDonald P.J.P."/>
            <person name="McCowen C."/>
            <person name="Montmayeur A."/>
            <person name="Murphy C."/>
            <person name="Neiman D."/>
            <person name="Pearson M."/>
            <person name="Priest M."/>
            <person name="Roberts A."/>
            <person name="Saif S."/>
            <person name="Shea T."/>
            <person name="Sisk P."/>
            <person name="Stolte C."/>
            <person name="Sykes S."/>
            <person name="Wortman J."/>
            <person name="Nusbaum C."/>
            <person name="Birren B."/>
        </authorList>
    </citation>
    <scope>NUCLEOTIDE SEQUENCE [LARGE SCALE GENOMIC DNA]</scope>
    <source>
        <strain evidence="3">floridensis</strain>
    </source>
</reference>
<gene>
    <name evidence="2" type="ORF">VCUG_00475</name>
</gene>
<dbReference type="OMA" id="TRKWFIF"/>
<name>L2GXG7_VAVCU</name>
<accession>L2GXG7</accession>
<dbReference type="OrthoDB" id="10307184at2759"/>
<dbReference type="VEuPathDB" id="MicrosporidiaDB:VCUG_00475"/>
<dbReference type="RefSeq" id="XP_008073497.1">
    <property type="nucleotide sequence ID" value="XM_008075306.1"/>
</dbReference>
<sequence>MEVLIIYIYNFLTTRKWFIFVFFCLAETLIFKKYTNEDLKDDPFKIIELGASKTLFYRVSNEKARANYMQLHIPFIVEKLFHLEHDIEYTSGSVKYVIRPFKEIFMVKDGKKTFIGRFAHSFIDNESYCQVFEKGDRCGFNKNVRWSARVQFSGSVDKLRVVRLIEGNLCNYEIRVVGDILTRKITNKDTIVYKGNKEGEEDGSANDEDEKEEAMHFKAFKMKLLGSGSSHQ</sequence>
<keyword evidence="1" id="KW-0472">Membrane</keyword>
<dbReference type="InParanoid" id="L2GXG7"/>
<dbReference type="Proteomes" id="UP000011081">
    <property type="component" value="Unassembled WGS sequence"/>
</dbReference>
<feature type="transmembrane region" description="Helical" evidence="1">
    <location>
        <begin position="6"/>
        <end position="26"/>
    </location>
</feature>
<keyword evidence="1" id="KW-1133">Transmembrane helix</keyword>
<evidence type="ECO:0000313" key="2">
    <source>
        <dbReference type="EMBL" id="ELA48052.1"/>
    </source>
</evidence>
<protein>
    <submittedName>
        <fullName evidence="2">Uncharacterized protein</fullName>
    </submittedName>
</protein>
<keyword evidence="3" id="KW-1185">Reference proteome</keyword>
<keyword evidence="1" id="KW-0812">Transmembrane</keyword>
<dbReference type="GeneID" id="19878362"/>
<evidence type="ECO:0000313" key="3">
    <source>
        <dbReference type="Proteomes" id="UP000011081"/>
    </source>
</evidence>
<dbReference type="EMBL" id="GL877408">
    <property type="protein sequence ID" value="ELA48052.1"/>
    <property type="molecule type" value="Genomic_DNA"/>
</dbReference>
<dbReference type="AlphaFoldDB" id="L2GXG7"/>
<proteinExistence type="predicted"/>